<accession>L0FU86</accession>
<gene>
    <name evidence="3" type="ordered locus">Echvi_0282</name>
</gene>
<dbReference type="Pfam" id="PF07593">
    <property type="entry name" value="UnbV_ASPIC"/>
    <property type="match status" value="1"/>
</dbReference>
<dbReference type="Proteomes" id="UP000010796">
    <property type="component" value="Chromosome"/>
</dbReference>
<dbReference type="OrthoDB" id="9816120at2"/>
<protein>
    <recommendedName>
        <fullName evidence="2">ASPIC/UnbV domain-containing protein</fullName>
    </recommendedName>
</protein>
<dbReference type="Pfam" id="PF13517">
    <property type="entry name" value="FG-GAP_3"/>
    <property type="match status" value="5"/>
</dbReference>
<dbReference type="RefSeq" id="WP_015264140.1">
    <property type="nucleotide sequence ID" value="NC_019904.1"/>
</dbReference>
<evidence type="ECO:0000259" key="2">
    <source>
        <dbReference type="Pfam" id="PF07593"/>
    </source>
</evidence>
<sequence length="1111" mass="122852">MLKLYLKVAFLVILSGLLLRCTQPKESPAPEKPSLFSLLPPSQTHVTFQNKLTEGLNTNVLMYEYFYNGGGVAIGDVNGDGLDDIYFSGNMIANKLYLNKGDMTFEDITTSSGTAGRNGPWKTGVTMADVNGDGKLDIYVCYSGNLRPEKRKNELYINQGNDQNGIPKFSEEASTYGLASTSTSTQGIFFDYDQDGDLDMFLLNHNHKSLPILDEASTAAILKEKDPAGSQLFRNDKGKFTEVTEAAGIQNSALSYGLGAGAADINGDGWTDLYICNDYTAPDFLYINNQDGTFIDRIGSSMGHTSHFSMGNDVADVNNDGLPDLFTLDMLPEDNKRQKLLMAPDNYEKFDFKVDMGFHHQYMRNMLQVNNGNSTFSEIGQLSGISNTDWSWSAQFADFDNDGWKDLYITNGYLRDYTNMDFLKFMGDYVQNNDGNIRRQNVLDLVKQIPSSNLHNYMFKNNGDLTFKKVSSSWGVDYSSNSNGAAYADLDNDGDLDLVVNNINLEAFIFENKANQQLDHHYLKIQLAGEKANKYGLGAQVTLFKGNQAMYQEQMPSRGYQSSVSPVLHFGLGNADFVDSIQVHWLNGKTQTVRNVETNQLITLRESEAENRAPHRQAPTPLFTETAPPLDIKLAQNQLNDFKRQPLIVNPLSFESPSMAKADVNGDGKEDIYVGAGAGDVSKLFIQQANGQFIVSNNGDFALDKDSEDSHAAFADVNGDGFPDLYVCSGGYGNFMPTDPKLQDRLYINDGKGQFKKQSSALPKMLTSTSCATFLDVNGDQAMDIFVGGRTVPGRYPETPRSYLLVNDGHGKYTDQTSTISPALTHPGMITDAAVTDLNLDGQPELVTVGEWLPIQVFGLEQGKLAEVTDQYFDKKYSGWWNTIHVADLNGDQKPDLVFGNQGTNTQIHASDDEPASLIYKDFDENGSLDPILCCYIQGENYPYVTRDELLDQMAKMRTRFPDYKSYADAKLSDIFTEDELENSQKLIANQLKTALFLSNPSGKLKMGKLPIQTQSAPVMAIASGDMNRDGHQDLLLCGNIQKARLRFGKYDANYGLMLLGDGNGNFKSLPQASSGFALKGDVRSILQCGDQWLFGINQKGIVAYAPTQKK</sequence>
<evidence type="ECO:0000313" key="3">
    <source>
        <dbReference type="EMBL" id="AGA76573.1"/>
    </source>
</evidence>
<feature type="domain" description="ASPIC/UnbV" evidence="2">
    <location>
        <begin position="536"/>
        <end position="603"/>
    </location>
</feature>
<dbReference type="HOGENOM" id="CLU_281416_0_0_10"/>
<dbReference type="eggNOG" id="COG4888">
    <property type="taxonomic scope" value="Bacteria"/>
</dbReference>
<dbReference type="KEGG" id="evi:Echvi_0282"/>
<dbReference type="InterPro" id="IPR013517">
    <property type="entry name" value="FG-GAP"/>
</dbReference>
<dbReference type="PANTHER" id="PTHR16026:SF0">
    <property type="entry name" value="CARTILAGE ACIDIC PROTEIN 1"/>
    <property type="match status" value="1"/>
</dbReference>
<organism evidence="3 4">
    <name type="scientific">Echinicola vietnamensis (strain DSM 17526 / LMG 23754 / KMM 6221)</name>
    <dbReference type="NCBI Taxonomy" id="926556"/>
    <lineage>
        <taxon>Bacteria</taxon>
        <taxon>Pseudomonadati</taxon>
        <taxon>Bacteroidota</taxon>
        <taxon>Cytophagia</taxon>
        <taxon>Cytophagales</taxon>
        <taxon>Cyclobacteriaceae</taxon>
        <taxon>Echinicola</taxon>
    </lineage>
</organism>
<dbReference type="EMBL" id="CP003346">
    <property type="protein sequence ID" value="AGA76573.1"/>
    <property type="molecule type" value="Genomic_DNA"/>
</dbReference>
<dbReference type="PANTHER" id="PTHR16026">
    <property type="entry name" value="CARTILAGE ACIDIC PROTEIN 1"/>
    <property type="match status" value="1"/>
</dbReference>
<evidence type="ECO:0000256" key="1">
    <source>
        <dbReference type="ARBA" id="ARBA00022729"/>
    </source>
</evidence>
<name>L0FU86_ECHVK</name>
<proteinExistence type="predicted"/>
<evidence type="ECO:0000313" key="4">
    <source>
        <dbReference type="Proteomes" id="UP000010796"/>
    </source>
</evidence>
<keyword evidence="4" id="KW-1185">Reference proteome</keyword>
<reference evidence="4" key="1">
    <citation type="submission" date="2012-02" db="EMBL/GenBank/DDBJ databases">
        <title>The complete genome of Echinicola vietnamensis DSM 17526.</title>
        <authorList>
            <person name="Lucas S."/>
            <person name="Copeland A."/>
            <person name="Lapidus A."/>
            <person name="Glavina del Rio T."/>
            <person name="Dalin E."/>
            <person name="Tice H."/>
            <person name="Bruce D."/>
            <person name="Goodwin L."/>
            <person name="Pitluck S."/>
            <person name="Peters L."/>
            <person name="Ovchinnikova G."/>
            <person name="Teshima H."/>
            <person name="Kyrpides N."/>
            <person name="Mavromatis K."/>
            <person name="Ivanova N."/>
            <person name="Brettin T."/>
            <person name="Detter J.C."/>
            <person name="Han C."/>
            <person name="Larimer F."/>
            <person name="Land M."/>
            <person name="Hauser L."/>
            <person name="Markowitz V."/>
            <person name="Cheng J.-F."/>
            <person name="Hugenholtz P."/>
            <person name="Woyke T."/>
            <person name="Wu D."/>
            <person name="Brambilla E."/>
            <person name="Klenk H.-P."/>
            <person name="Eisen J.A."/>
        </authorList>
    </citation>
    <scope>NUCLEOTIDE SEQUENCE [LARGE SCALE GENOMIC DNA]</scope>
    <source>
        <strain evidence="4">DSM 17526 / LMG 23754 / KMM 6221</strain>
    </source>
</reference>
<dbReference type="SUPFAM" id="SSF69318">
    <property type="entry name" value="Integrin alpha N-terminal domain"/>
    <property type="match status" value="3"/>
</dbReference>
<keyword evidence="1" id="KW-0732">Signal</keyword>
<dbReference type="Gene3D" id="2.130.10.130">
    <property type="entry name" value="Integrin alpha, N-terminal"/>
    <property type="match status" value="5"/>
</dbReference>
<dbReference type="InterPro" id="IPR027039">
    <property type="entry name" value="Crtac1"/>
</dbReference>
<dbReference type="InterPro" id="IPR028994">
    <property type="entry name" value="Integrin_alpha_N"/>
</dbReference>
<dbReference type="STRING" id="926556.Echvi_0282"/>
<dbReference type="InterPro" id="IPR011519">
    <property type="entry name" value="UnbV_ASPIC"/>
</dbReference>
<dbReference type="AlphaFoldDB" id="L0FU86"/>